<dbReference type="InterPro" id="IPR025246">
    <property type="entry name" value="IS30-like_HTH"/>
</dbReference>
<dbReference type="InterPro" id="IPR053392">
    <property type="entry name" value="Transposase_IS30-like"/>
</dbReference>
<evidence type="ECO:0000256" key="1">
    <source>
        <dbReference type="ARBA" id="ARBA00023172"/>
    </source>
</evidence>
<dbReference type="GO" id="GO:0004803">
    <property type="term" value="F:transposase activity"/>
    <property type="evidence" value="ECO:0007669"/>
    <property type="project" value="TreeGrafter"/>
</dbReference>
<dbReference type="AlphaFoldDB" id="A0A413SVV9"/>
<dbReference type="InterPro" id="IPR051917">
    <property type="entry name" value="Transposase-Integrase"/>
</dbReference>
<dbReference type="Proteomes" id="UP000285740">
    <property type="component" value="Unassembled WGS sequence"/>
</dbReference>
<comment type="caution">
    <text evidence="3">The sequence shown here is derived from an EMBL/GenBank/DDBJ whole genome shotgun (WGS) entry which is preliminary data.</text>
</comment>
<reference evidence="3 4" key="1">
    <citation type="submission" date="2018-08" db="EMBL/GenBank/DDBJ databases">
        <title>A genome reference for cultivated species of the human gut microbiota.</title>
        <authorList>
            <person name="Zou Y."/>
            <person name="Xue W."/>
            <person name="Luo G."/>
        </authorList>
    </citation>
    <scope>NUCLEOTIDE SEQUENCE [LARGE SCALE GENOMIC DNA]</scope>
    <source>
        <strain evidence="3 4">AM42-30</strain>
    </source>
</reference>
<proteinExistence type="predicted"/>
<dbReference type="GO" id="GO:0032196">
    <property type="term" value="P:transposition"/>
    <property type="evidence" value="ECO:0007669"/>
    <property type="project" value="TreeGrafter"/>
</dbReference>
<dbReference type="Gene3D" id="3.30.420.10">
    <property type="entry name" value="Ribonuclease H-like superfamily/Ribonuclease H"/>
    <property type="match status" value="1"/>
</dbReference>
<dbReference type="GO" id="GO:0006310">
    <property type="term" value="P:DNA recombination"/>
    <property type="evidence" value="ECO:0007669"/>
    <property type="project" value="UniProtKB-KW"/>
</dbReference>
<dbReference type="PANTHER" id="PTHR10948">
    <property type="entry name" value="TRANSPOSASE"/>
    <property type="match status" value="1"/>
</dbReference>
<name>A0A413SVV9_9FIRM</name>
<dbReference type="PROSITE" id="PS50994">
    <property type="entry name" value="INTEGRASE"/>
    <property type="match status" value="1"/>
</dbReference>
<dbReference type="InterPro" id="IPR012337">
    <property type="entry name" value="RNaseH-like_sf"/>
</dbReference>
<protein>
    <submittedName>
        <fullName evidence="3">IS30 family transposase</fullName>
    </submittedName>
</protein>
<feature type="domain" description="Integrase catalytic" evidence="2">
    <location>
        <begin position="249"/>
        <end position="412"/>
    </location>
</feature>
<dbReference type="GO" id="GO:0003676">
    <property type="term" value="F:nucleic acid binding"/>
    <property type="evidence" value="ECO:0007669"/>
    <property type="project" value="InterPro"/>
</dbReference>
<dbReference type="EMBL" id="QSFV01000116">
    <property type="protein sequence ID" value="RHA73172.1"/>
    <property type="molecule type" value="Genomic_DNA"/>
</dbReference>
<dbReference type="InterPro" id="IPR036397">
    <property type="entry name" value="RNaseH_sf"/>
</dbReference>
<dbReference type="GO" id="GO:0015074">
    <property type="term" value="P:DNA integration"/>
    <property type="evidence" value="ECO:0007669"/>
    <property type="project" value="InterPro"/>
</dbReference>
<dbReference type="GO" id="GO:0005829">
    <property type="term" value="C:cytosol"/>
    <property type="evidence" value="ECO:0007669"/>
    <property type="project" value="TreeGrafter"/>
</dbReference>
<evidence type="ECO:0000259" key="2">
    <source>
        <dbReference type="PROSITE" id="PS50994"/>
    </source>
</evidence>
<keyword evidence="1" id="KW-0233">DNA recombination</keyword>
<gene>
    <name evidence="3" type="ORF">DW918_13045</name>
</gene>
<evidence type="ECO:0000313" key="3">
    <source>
        <dbReference type="EMBL" id="RHA73172.1"/>
    </source>
</evidence>
<accession>A0A413SVV9</accession>
<dbReference type="InterPro" id="IPR001584">
    <property type="entry name" value="Integrase_cat-core"/>
</dbReference>
<dbReference type="NCBIfam" id="NF033563">
    <property type="entry name" value="transpos_IS30"/>
    <property type="match status" value="1"/>
</dbReference>
<dbReference type="RefSeq" id="WP_118031263.1">
    <property type="nucleotide sequence ID" value="NZ_QSFV01000116.1"/>
</dbReference>
<sequence length="442" mass="51704">MRKYYVSGQMDLSDRIAIETGICSKESFKKIAKRTGRHPSTIAHEVKENRTFIKGNYPNGKDCKWARTCAVRNLCGCDEKDCHTRCRICRGFDCTKTCERYESVACHKFDTPPYVCNNCPHKKLCNKDKYIYSAKFAEAAVTRRRSESRQGVRITEKQKEELDELVTKLVKKGQPLTHIYAEHKEEMPICLRTLYNYIDEGQLTIRNVDLRRKTGYKPRKKKYNDINGFHKMEFRQCRTYEDFEYAMKIRFSEDEVVEMDTVRGVRESGKRLLTMIFRHNNLMLLFLMPDGKAESVKRVFDFLEVGLGTDVFRGLFPVILTDNGSEFKKVDQLELTDELTYRTSIYYCDPMASWQKGCLEKNHEFIRYAIPKGKSLNPYTQEDITLLMNHINSVKRPGLGNKSPYELISEEDEDMMALMSLLKMHLIPPDEVHLKPDLFVRK</sequence>
<dbReference type="SUPFAM" id="SSF53098">
    <property type="entry name" value="Ribonuclease H-like"/>
    <property type="match status" value="1"/>
</dbReference>
<dbReference type="PANTHER" id="PTHR10948:SF23">
    <property type="entry name" value="TRANSPOSASE INSI FOR INSERTION SEQUENCE ELEMENT IS30A-RELATED"/>
    <property type="match status" value="1"/>
</dbReference>
<organism evidence="3 4">
    <name type="scientific">Eubacterium ventriosum</name>
    <dbReference type="NCBI Taxonomy" id="39496"/>
    <lineage>
        <taxon>Bacteria</taxon>
        <taxon>Bacillati</taxon>
        <taxon>Bacillota</taxon>
        <taxon>Clostridia</taxon>
        <taxon>Eubacteriales</taxon>
        <taxon>Eubacteriaceae</taxon>
        <taxon>Eubacterium</taxon>
    </lineage>
</organism>
<dbReference type="Pfam" id="PF13936">
    <property type="entry name" value="HTH_38"/>
    <property type="match status" value="1"/>
</dbReference>
<evidence type="ECO:0000313" key="4">
    <source>
        <dbReference type="Proteomes" id="UP000285740"/>
    </source>
</evidence>